<dbReference type="GeneID" id="101164728"/>
<dbReference type="Pfam" id="PF00685">
    <property type="entry name" value="Sulfotransfer_1"/>
    <property type="match status" value="1"/>
</dbReference>
<dbReference type="STRING" id="8090.ENSORLP00000008619"/>
<dbReference type="PANTHER" id="PTHR45964">
    <property type="entry name" value="WSCD FAMILY MEMBER CG9164"/>
    <property type="match status" value="1"/>
</dbReference>
<dbReference type="InParanoid" id="H2LRC0"/>
<dbReference type="PANTHER" id="PTHR45964:SF7">
    <property type="entry name" value="SIALATE:O-SULFOTRANSFERASE 2"/>
    <property type="match status" value="1"/>
</dbReference>
<dbReference type="RefSeq" id="XP_023814233.1">
    <property type="nucleotide sequence ID" value="XM_023958465.1"/>
</dbReference>
<dbReference type="FunCoup" id="H2LRC0">
    <property type="interactions" value="477"/>
</dbReference>
<gene>
    <name evidence="5" type="primary">WSCD2</name>
    <name evidence="5" type="synonym">wscd2</name>
</gene>
<dbReference type="InterPro" id="IPR002889">
    <property type="entry name" value="WSC_carb-bd"/>
</dbReference>
<keyword evidence="3" id="KW-0472">Membrane</keyword>
<dbReference type="OrthoDB" id="5985073at2759"/>
<keyword evidence="3" id="KW-1133">Transmembrane helix</keyword>
<reference evidence="5" key="2">
    <citation type="submission" date="2025-08" db="UniProtKB">
        <authorList>
            <consortium name="Ensembl"/>
        </authorList>
    </citation>
    <scope>IDENTIFICATION</scope>
    <source>
        <strain evidence="5">Hd-rR</strain>
    </source>
</reference>
<accession>H2LRC0</accession>
<dbReference type="CTD" id="9671"/>
<dbReference type="KEGG" id="ola:101164728"/>
<evidence type="ECO:0000256" key="1">
    <source>
        <dbReference type="ARBA" id="ARBA00010236"/>
    </source>
</evidence>
<reference evidence="5 6" key="1">
    <citation type="journal article" date="2007" name="Nature">
        <title>The medaka draft genome and insights into vertebrate genome evolution.</title>
        <authorList>
            <person name="Kasahara M."/>
            <person name="Naruse K."/>
            <person name="Sasaki S."/>
            <person name="Nakatani Y."/>
            <person name="Qu W."/>
            <person name="Ahsan B."/>
            <person name="Yamada T."/>
            <person name="Nagayasu Y."/>
            <person name="Doi K."/>
            <person name="Kasai Y."/>
            <person name="Jindo T."/>
            <person name="Kobayashi D."/>
            <person name="Shimada A."/>
            <person name="Toyoda A."/>
            <person name="Kuroki Y."/>
            <person name="Fujiyama A."/>
            <person name="Sasaki T."/>
            <person name="Shimizu A."/>
            <person name="Asakawa S."/>
            <person name="Shimizu N."/>
            <person name="Hashimoto S."/>
            <person name="Yang J."/>
            <person name="Lee Y."/>
            <person name="Matsushima K."/>
            <person name="Sugano S."/>
            <person name="Sakaizumi M."/>
            <person name="Narita T."/>
            <person name="Ohishi K."/>
            <person name="Haga S."/>
            <person name="Ohta F."/>
            <person name="Nomoto H."/>
            <person name="Nogata K."/>
            <person name="Morishita T."/>
            <person name="Endo T."/>
            <person name="Shin-I T."/>
            <person name="Takeda H."/>
            <person name="Morishita S."/>
            <person name="Kohara Y."/>
        </authorList>
    </citation>
    <scope>NUCLEOTIDE SEQUENCE [LARGE SCALE GENOMIC DNA]</scope>
    <source>
        <strain evidence="5 6">Hd-rR</strain>
    </source>
</reference>
<keyword evidence="6" id="KW-1185">Reference proteome</keyword>
<dbReference type="Pfam" id="PF01822">
    <property type="entry name" value="WSC"/>
    <property type="match status" value="2"/>
</dbReference>
<evidence type="ECO:0000256" key="2">
    <source>
        <dbReference type="ARBA" id="ARBA00022737"/>
    </source>
</evidence>
<feature type="domain" description="WSC" evidence="4">
    <location>
        <begin position="124"/>
        <end position="216"/>
    </location>
</feature>
<comment type="similarity">
    <text evidence="1">Belongs to the WSCD family.</text>
</comment>
<sequence length="562" mass="64379">MAKPLLKIQRYFRRKPVRFFSLILLYLTAGSLVFLHSGIIGDNFPGTRGSRDSVVASELGGRTSSDIRGLGIMSRVTRRPARRFGPRWARKSGHEESMRRGGDYTSSWNRALKGRNAKDMEDGRAKYIGCYIDNTQKRALRGVSFFDYKKMTVFRCQDNCAERGYMYAGLEFGAECYCGHKIQASNVSDSECSMQCKGEKSNVCGGANRLSIYRLELSQESARRYGSAIFKGCFRRPENVTMALPFSAVIQNMSVDKCVDMCTEREKSLAVLGRDRCYCGFPTPLFSLHDLEDEDMCLHRCPGEEFESCWNDQFFVVYQTQVQDNRCMDRHFLPSRAKQQIALASFPGAGNTWARHLIELATGVYTGSYYFDGSLYNKGFKGERDHWRSGRTICIKTHESGKKEIEAFDSSILMIRNPYKALMAEFNRKYGGHIGFASQAHWKGKEWPEFVKNYAPWWASHTLDWLTYGKKVHVVHFEDLKRDLFSQLKGMVRFLGLNVSEDRLLCVEGQKDGNFKRSGLRKLEYDPYTTEMRTAIDKLIRTVDAALKKRNMSGVPAEYMPR</sequence>
<proteinExistence type="inferred from homology"/>
<feature type="domain" description="WSC" evidence="4">
    <location>
        <begin position="227"/>
        <end position="321"/>
    </location>
</feature>
<dbReference type="Gene3D" id="3.40.50.300">
    <property type="entry name" value="P-loop containing nucleotide triphosphate hydrolases"/>
    <property type="match status" value="1"/>
</dbReference>
<dbReference type="InterPro" id="IPR027417">
    <property type="entry name" value="P-loop_NTPase"/>
</dbReference>
<dbReference type="Ensembl" id="ENSORLT00000008620.2">
    <property type="protein sequence ID" value="ENSORLP00000008619.1"/>
    <property type="gene ID" value="ENSORLG00000006858.2"/>
</dbReference>
<keyword evidence="2" id="KW-0677">Repeat</keyword>
<dbReference type="SMART" id="SM00321">
    <property type="entry name" value="WSC"/>
    <property type="match status" value="2"/>
</dbReference>
<dbReference type="PROSITE" id="PS51212">
    <property type="entry name" value="WSC"/>
    <property type="match status" value="2"/>
</dbReference>
<evidence type="ECO:0000313" key="6">
    <source>
        <dbReference type="Proteomes" id="UP000001038"/>
    </source>
</evidence>
<dbReference type="InterPro" id="IPR000863">
    <property type="entry name" value="Sulfotransferase_dom"/>
</dbReference>
<reference evidence="5" key="3">
    <citation type="submission" date="2025-09" db="UniProtKB">
        <authorList>
            <consortium name="Ensembl"/>
        </authorList>
    </citation>
    <scope>IDENTIFICATION</scope>
    <source>
        <strain evidence="5">Hd-rR</strain>
    </source>
</reference>
<protein>
    <submittedName>
        <fullName evidence="5">WSC domain containing 2</fullName>
    </submittedName>
</protein>
<dbReference type="RefSeq" id="XP_023814232.1">
    <property type="nucleotide sequence ID" value="XM_023958464.1"/>
</dbReference>
<dbReference type="Proteomes" id="UP000001038">
    <property type="component" value="Chromosome 9"/>
</dbReference>
<dbReference type="AlphaFoldDB" id="H2LRC0"/>
<dbReference type="SUPFAM" id="SSF52540">
    <property type="entry name" value="P-loop containing nucleoside triphosphate hydrolases"/>
    <property type="match status" value="1"/>
</dbReference>
<keyword evidence="3" id="KW-0812">Transmembrane</keyword>
<dbReference type="HOGENOM" id="CLU_029239_0_0_1"/>
<organism evidence="5 6">
    <name type="scientific">Oryzias latipes</name>
    <name type="common">Japanese rice fish</name>
    <name type="synonym">Japanese killifish</name>
    <dbReference type="NCBI Taxonomy" id="8090"/>
    <lineage>
        <taxon>Eukaryota</taxon>
        <taxon>Metazoa</taxon>
        <taxon>Chordata</taxon>
        <taxon>Craniata</taxon>
        <taxon>Vertebrata</taxon>
        <taxon>Euteleostomi</taxon>
        <taxon>Actinopterygii</taxon>
        <taxon>Neopterygii</taxon>
        <taxon>Teleostei</taxon>
        <taxon>Neoteleostei</taxon>
        <taxon>Acanthomorphata</taxon>
        <taxon>Ovalentaria</taxon>
        <taxon>Atherinomorphae</taxon>
        <taxon>Beloniformes</taxon>
        <taxon>Adrianichthyidae</taxon>
        <taxon>Oryziinae</taxon>
        <taxon>Oryzias</taxon>
    </lineage>
</organism>
<evidence type="ECO:0000313" key="5">
    <source>
        <dbReference type="Ensembl" id="ENSORLP00000008619.1"/>
    </source>
</evidence>
<dbReference type="GO" id="GO:0008146">
    <property type="term" value="F:sulfotransferase activity"/>
    <property type="evidence" value="ECO:0007669"/>
    <property type="project" value="InterPro"/>
</dbReference>
<evidence type="ECO:0000259" key="4">
    <source>
        <dbReference type="PROSITE" id="PS51212"/>
    </source>
</evidence>
<dbReference type="InterPro" id="IPR051589">
    <property type="entry name" value="Sialate-O-sulfotransferase"/>
</dbReference>
<evidence type="ECO:0000256" key="3">
    <source>
        <dbReference type="SAM" id="Phobius"/>
    </source>
</evidence>
<name>H2LRC0_ORYLA</name>
<dbReference type="GeneTree" id="ENSGT00940000159434"/>
<dbReference type="RefSeq" id="XP_023814231.1">
    <property type="nucleotide sequence ID" value="XM_023958463.1"/>
</dbReference>
<feature type="transmembrane region" description="Helical" evidence="3">
    <location>
        <begin position="20"/>
        <end position="41"/>
    </location>
</feature>
<dbReference type="Bgee" id="ENSORLG00000006858">
    <property type="expression patterns" value="Expressed in intestine and 10 other cell types or tissues"/>
</dbReference>